<evidence type="ECO:0000256" key="1">
    <source>
        <dbReference type="ARBA" id="ARBA00004123"/>
    </source>
</evidence>
<name>E4YZD6_OIKDI</name>
<dbReference type="AlphaFoldDB" id="E4YZD6"/>
<dbReference type="PANTHER" id="PTHR45843:SF1">
    <property type="entry name" value="PEPTIDYL-PROLYL CIS-TRANS ISOMERASE-LIKE 4"/>
    <property type="match status" value="1"/>
</dbReference>
<dbReference type="InterPro" id="IPR002130">
    <property type="entry name" value="Cyclophilin-type_PPIase_dom"/>
</dbReference>
<organism evidence="5">
    <name type="scientific">Oikopleura dioica</name>
    <name type="common">Tunicate</name>
    <dbReference type="NCBI Taxonomy" id="34765"/>
    <lineage>
        <taxon>Eukaryota</taxon>
        <taxon>Metazoa</taxon>
        <taxon>Chordata</taxon>
        <taxon>Tunicata</taxon>
        <taxon>Appendicularia</taxon>
        <taxon>Copelata</taxon>
        <taxon>Oikopleuridae</taxon>
        <taxon>Oikopleura</taxon>
    </lineage>
</organism>
<dbReference type="PANTHER" id="PTHR45843">
    <property type="entry name" value="PEPTIDYL-PROLYL CIS-TRANS ISOMERASE-LIKE 4"/>
    <property type="match status" value="1"/>
</dbReference>
<accession>E4YZD6</accession>
<protein>
    <recommendedName>
        <fullName evidence="4">PPIase cyclophilin-type domain-containing protein</fullName>
    </recommendedName>
</protein>
<sequence length="60" mass="6982">MSVLLETTMGDIVIDLYTEHRPRCCVNFLKLCKVKYYNYSTIFNVQRDFVVQCGDPTDKG</sequence>
<reference evidence="5" key="1">
    <citation type="journal article" date="2010" name="Science">
        <title>Plasticity of animal genome architecture unmasked by rapid evolution of a pelagic tunicate.</title>
        <authorList>
            <person name="Denoeud F."/>
            <person name="Henriet S."/>
            <person name="Mungpakdee S."/>
            <person name="Aury J.M."/>
            <person name="Da Silva C."/>
            <person name="Brinkmann H."/>
            <person name="Mikhaleva J."/>
            <person name="Olsen L.C."/>
            <person name="Jubin C."/>
            <person name="Canestro C."/>
            <person name="Bouquet J.M."/>
            <person name="Danks G."/>
            <person name="Poulain J."/>
            <person name="Campsteijn C."/>
            <person name="Adamski M."/>
            <person name="Cross I."/>
            <person name="Yadetie F."/>
            <person name="Muffato M."/>
            <person name="Louis A."/>
            <person name="Butcher S."/>
            <person name="Tsagkogeorga G."/>
            <person name="Konrad A."/>
            <person name="Singh S."/>
            <person name="Jensen M.F."/>
            <person name="Cong E.H."/>
            <person name="Eikeseth-Otteraa H."/>
            <person name="Noel B."/>
            <person name="Anthouard V."/>
            <person name="Porcel B.M."/>
            <person name="Kachouri-Lafond R."/>
            <person name="Nishino A."/>
            <person name="Ugolini M."/>
            <person name="Chourrout P."/>
            <person name="Nishida H."/>
            <person name="Aasland R."/>
            <person name="Huzurbazar S."/>
            <person name="Westhof E."/>
            <person name="Delsuc F."/>
            <person name="Lehrach H."/>
            <person name="Reinhardt R."/>
            <person name="Weissenbach J."/>
            <person name="Roy S.W."/>
            <person name="Artiguenave F."/>
            <person name="Postlethwait J.H."/>
            <person name="Manak J.R."/>
            <person name="Thompson E.M."/>
            <person name="Jaillon O."/>
            <person name="Du Pasquier L."/>
            <person name="Boudinot P."/>
            <person name="Liberles D.A."/>
            <person name="Volff J.N."/>
            <person name="Philippe H."/>
            <person name="Lenhard B."/>
            <person name="Roest Crollius H."/>
            <person name="Wincker P."/>
            <person name="Chourrout D."/>
        </authorList>
    </citation>
    <scope>NUCLEOTIDE SEQUENCE [LARGE SCALE GENOMIC DNA]</scope>
</reference>
<evidence type="ECO:0000256" key="3">
    <source>
        <dbReference type="ARBA" id="ARBA00023242"/>
    </source>
</evidence>
<dbReference type="InterPro" id="IPR029000">
    <property type="entry name" value="Cyclophilin-like_dom_sf"/>
</dbReference>
<dbReference type="GO" id="GO:0003755">
    <property type="term" value="F:peptidyl-prolyl cis-trans isomerase activity"/>
    <property type="evidence" value="ECO:0007669"/>
    <property type="project" value="InterPro"/>
</dbReference>
<feature type="domain" description="PPIase cyclophilin-type" evidence="4">
    <location>
        <begin position="3"/>
        <end position="59"/>
    </location>
</feature>
<dbReference type="GO" id="GO:0005634">
    <property type="term" value="C:nucleus"/>
    <property type="evidence" value="ECO:0007669"/>
    <property type="project" value="UniProtKB-SubCell"/>
</dbReference>
<dbReference type="Proteomes" id="UP000011014">
    <property type="component" value="Unassembled WGS sequence"/>
</dbReference>
<evidence type="ECO:0000256" key="2">
    <source>
        <dbReference type="ARBA" id="ARBA00022884"/>
    </source>
</evidence>
<dbReference type="Gene3D" id="2.40.100.10">
    <property type="entry name" value="Cyclophilin-like"/>
    <property type="match status" value="1"/>
</dbReference>
<evidence type="ECO:0000313" key="5">
    <source>
        <dbReference type="EMBL" id="CBY40814.1"/>
    </source>
</evidence>
<dbReference type="Pfam" id="PF00160">
    <property type="entry name" value="Pro_isomerase"/>
    <property type="match status" value="1"/>
</dbReference>
<dbReference type="SUPFAM" id="SSF50891">
    <property type="entry name" value="Cyclophilin-like"/>
    <property type="match status" value="1"/>
</dbReference>
<keyword evidence="2" id="KW-0694">RNA-binding</keyword>
<dbReference type="InterPro" id="IPR035542">
    <property type="entry name" value="CRIP"/>
</dbReference>
<dbReference type="GO" id="GO:0003723">
    <property type="term" value="F:RNA binding"/>
    <property type="evidence" value="ECO:0007669"/>
    <property type="project" value="UniProtKB-KW"/>
</dbReference>
<comment type="subcellular location">
    <subcellularLocation>
        <location evidence="1">Nucleus</location>
    </subcellularLocation>
</comment>
<gene>
    <name evidence="5" type="ORF">GSOID_T00022854001</name>
</gene>
<evidence type="ECO:0000259" key="4">
    <source>
        <dbReference type="Pfam" id="PF00160"/>
    </source>
</evidence>
<keyword evidence="3" id="KW-0539">Nucleus</keyword>
<proteinExistence type="predicted"/>
<dbReference type="EMBL" id="FN656128">
    <property type="protein sequence ID" value="CBY40814.1"/>
    <property type="molecule type" value="Genomic_DNA"/>
</dbReference>